<dbReference type="SUPFAM" id="SSF103481">
    <property type="entry name" value="Multidrug resistance efflux transporter EmrE"/>
    <property type="match status" value="1"/>
</dbReference>
<evidence type="ECO:0000256" key="3">
    <source>
        <dbReference type="ARBA" id="ARBA00022692"/>
    </source>
</evidence>
<keyword evidence="8" id="KW-1185">Reference proteome</keyword>
<name>A0A5B9EC07_9BACT</name>
<protein>
    <recommendedName>
        <fullName evidence="9">EamA family transporter</fullName>
    </recommendedName>
</protein>
<dbReference type="Proteomes" id="UP000321820">
    <property type="component" value="Chromosome"/>
</dbReference>
<comment type="subcellular location">
    <subcellularLocation>
        <location evidence="1">Cell membrane</location>
        <topology evidence="1">Multi-pass membrane protein</topology>
    </subcellularLocation>
</comment>
<dbReference type="KEGG" id="talb:FTW19_15690"/>
<keyword evidence="5 6" id="KW-0472">Membrane</keyword>
<evidence type="ECO:0000256" key="6">
    <source>
        <dbReference type="SAM" id="Phobius"/>
    </source>
</evidence>
<dbReference type="PANTHER" id="PTHR30561:SF9">
    <property type="entry name" value="4-AMINO-4-DEOXY-L-ARABINOSE-PHOSPHOUNDECAPRENOL FLIPPASE SUBUNIT ARNF-RELATED"/>
    <property type="match status" value="1"/>
</dbReference>
<evidence type="ECO:0000313" key="7">
    <source>
        <dbReference type="EMBL" id="QEE29309.1"/>
    </source>
</evidence>
<dbReference type="InterPro" id="IPR000390">
    <property type="entry name" value="Small_drug/metabolite_transptr"/>
</dbReference>
<evidence type="ECO:0000256" key="1">
    <source>
        <dbReference type="ARBA" id="ARBA00004651"/>
    </source>
</evidence>
<reference evidence="7 8" key="1">
    <citation type="submission" date="2019-08" db="EMBL/GenBank/DDBJ databases">
        <title>Complete genome sequence of Terriglobus albidus strain ORNL.</title>
        <authorList>
            <person name="Podar M."/>
        </authorList>
    </citation>
    <scope>NUCLEOTIDE SEQUENCE [LARGE SCALE GENOMIC DNA]</scope>
    <source>
        <strain evidence="7 8">ORNL</strain>
    </source>
</reference>
<evidence type="ECO:0000256" key="5">
    <source>
        <dbReference type="ARBA" id="ARBA00023136"/>
    </source>
</evidence>
<dbReference type="AlphaFoldDB" id="A0A5B9EC07"/>
<proteinExistence type="predicted"/>
<dbReference type="EMBL" id="CP042806">
    <property type="protein sequence ID" value="QEE29309.1"/>
    <property type="molecule type" value="Genomic_DNA"/>
</dbReference>
<keyword evidence="2" id="KW-1003">Cell membrane</keyword>
<feature type="transmembrane region" description="Helical" evidence="6">
    <location>
        <begin position="12"/>
        <end position="34"/>
    </location>
</feature>
<evidence type="ECO:0008006" key="9">
    <source>
        <dbReference type="Google" id="ProtNLM"/>
    </source>
</evidence>
<evidence type="ECO:0000256" key="2">
    <source>
        <dbReference type="ARBA" id="ARBA00022475"/>
    </source>
</evidence>
<dbReference type="GO" id="GO:0005886">
    <property type="term" value="C:plasma membrane"/>
    <property type="evidence" value="ECO:0007669"/>
    <property type="project" value="UniProtKB-SubCell"/>
</dbReference>
<feature type="transmembrane region" description="Helical" evidence="6">
    <location>
        <begin position="87"/>
        <end position="108"/>
    </location>
</feature>
<sequence length="132" mass="13900">MTAHLPAVSLHAWVTIWTVVVFATAGDILIAGAMRRLGDLDEIRAKSGLGGAIKAVVTSPFLVAGIGCMAVSFFALLYALSVADLSLIAPATASLTYIATSVSARIFLKEQVDKRRWIAALFVGAGVLLLER</sequence>
<dbReference type="GO" id="GO:0022857">
    <property type="term" value="F:transmembrane transporter activity"/>
    <property type="evidence" value="ECO:0007669"/>
    <property type="project" value="InterPro"/>
</dbReference>
<evidence type="ECO:0000256" key="4">
    <source>
        <dbReference type="ARBA" id="ARBA00022989"/>
    </source>
</evidence>
<evidence type="ECO:0000313" key="8">
    <source>
        <dbReference type="Proteomes" id="UP000321820"/>
    </source>
</evidence>
<dbReference type="InterPro" id="IPR037185">
    <property type="entry name" value="EmrE-like"/>
</dbReference>
<dbReference type="OrthoDB" id="123155at2"/>
<feature type="transmembrane region" description="Helical" evidence="6">
    <location>
        <begin position="55"/>
        <end position="81"/>
    </location>
</feature>
<keyword evidence="3 6" id="KW-0812">Transmembrane</keyword>
<organism evidence="7 8">
    <name type="scientific">Terriglobus albidus</name>
    <dbReference type="NCBI Taxonomy" id="1592106"/>
    <lineage>
        <taxon>Bacteria</taxon>
        <taxon>Pseudomonadati</taxon>
        <taxon>Acidobacteriota</taxon>
        <taxon>Terriglobia</taxon>
        <taxon>Terriglobales</taxon>
        <taxon>Acidobacteriaceae</taxon>
        <taxon>Terriglobus</taxon>
    </lineage>
</organism>
<accession>A0A5B9EC07</accession>
<gene>
    <name evidence="7" type="ORF">FTW19_15690</name>
</gene>
<dbReference type="Gene3D" id="1.10.3730.20">
    <property type="match status" value="1"/>
</dbReference>
<keyword evidence="4 6" id="KW-1133">Transmembrane helix</keyword>
<dbReference type="PANTHER" id="PTHR30561">
    <property type="entry name" value="SMR FAMILY PROTON-DEPENDENT DRUG EFFLUX TRANSPORTER SUGE"/>
    <property type="match status" value="1"/>
</dbReference>